<comment type="caution">
    <text evidence="2">The sequence shown here is derived from an EMBL/GenBank/DDBJ whole genome shotgun (WGS) entry which is preliminary data.</text>
</comment>
<organism evidence="2 3">
    <name type="scientific">Streptosporangium algeriense</name>
    <dbReference type="NCBI Taxonomy" id="1682748"/>
    <lineage>
        <taxon>Bacteria</taxon>
        <taxon>Bacillati</taxon>
        <taxon>Actinomycetota</taxon>
        <taxon>Actinomycetes</taxon>
        <taxon>Streptosporangiales</taxon>
        <taxon>Streptosporangiaceae</taxon>
        <taxon>Streptosporangium</taxon>
    </lineage>
</organism>
<proteinExistence type="predicted"/>
<dbReference type="PROSITE" id="PS51318">
    <property type="entry name" value="TAT"/>
    <property type="match status" value="1"/>
</dbReference>
<dbReference type="InterPro" id="IPR006311">
    <property type="entry name" value="TAT_signal"/>
</dbReference>
<keyword evidence="3" id="KW-1185">Reference proteome</keyword>
<dbReference type="InterPro" id="IPR052900">
    <property type="entry name" value="Phospholipid_Metab_Enz"/>
</dbReference>
<accession>A0ABW3DYC7</accession>
<dbReference type="Pfam" id="PF16655">
    <property type="entry name" value="PhoD_N"/>
    <property type="match status" value="1"/>
</dbReference>
<dbReference type="Gene3D" id="2.60.40.380">
    <property type="entry name" value="Purple acid phosphatase-like, N-terminal"/>
    <property type="match status" value="1"/>
</dbReference>
<dbReference type="InterPro" id="IPR032093">
    <property type="entry name" value="PhoD_N"/>
</dbReference>
<feature type="non-terminal residue" evidence="2">
    <location>
        <position position="161"/>
    </location>
</feature>
<dbReference type="PANTHER" id="PTHR43606">
    <property type="entry name" value="PHOSPHATASE, PUTATIVE (AFU_ORTHOLOGUE AFUA_6G08710)-RELATED"/>
    <property type="match status" value="1"/>
</dbReference>
<dbReference type="EMBL" id="JBHTHX010001206">
    <property type="protein sequence ID" value="MFD0888149.1"/>
    <property type="molecule type" value="Genomic_DNA"/>
</dbReference>
<evidence type="ECO:0000313" key="2">
    <source>
        <dbReference type="EMBL" id="MFD0888149.1"/>
    </source>
</evidence>
<dbReference type="PANTHER" id="PTHR43606:SF2">
    <property type="entry name" value="ALKALINE PHOSPHATASE FAMILY PROTEIN (AFU_ORTHOLOGUE AFUA_5G03860)"/>
    <property type="match status" value="1"/>
</dbReference>
<gene>
    <name evidence="2" type="ORF">ACFQ08_26715</name>
</gene>
<name>A0ABW3DYC7_9ACTN</name>
<dbReference type="Proteomes" id="UP001597024">
    <property type="component" value="Unassembled WGS sequence"/>
</dbReference>
<sequence length="161" mass="17243">MEQTPSRRVFLSVAATGVGGLLLTGAGLAPTGNRTTSRTLRRDPFTLGIASGDPSPDGVVLWTRLAPDPLGPQGLGGMPARDVEVEWQVAADEDFTRVLRGGVATARRERAHSVHVELDGLEPGREYFYRFRAEGEAANRSAATAALQRPGFRDSPDLFSV</sequence>
<evidence type="ECO:0000259" key="1">
    <source>
        <dbReference type="Pfam" id="PF16655"/>
    </source>
</evidence>
<reference evidence="3" key="1">
    <citation type="journal article" date="2019" name="Int. J. Syst. Evol. Microbiol.">
        <title>The Global Catalogue of Microorganisms (GCM) 10K type strain sequencing project: providing services to taxonomists for standard genome sequencing and annotation.</title>
        <authorList>
            <consortium name="The Broad Institute Genomics Platform"/>
            <consortium name="The Broad Institute Genome Sequencing Center for Infectious Disease"/>
            <person name="Wu L."/>
            <person name="Ma J."/>
        </authorList>
    </citation>
    <scope>NUCLEOTIDE SEQUENCE [LARGE SCALE GENOMIC DNA]</scope>
    <source>
        <strain evidence="3">CCUG 62974</strain>
    </source>
</reference>
<evidence type="ECO:0000313" key="3">
    <source>
        <dbReference type="Proteomes" id="UP001597024"/>
    </source>
</evidence>
<protein>
    <submittedName>
        <fullName evidence="2">PhoD-like phosphatase N-terminal domain-containing protein</fullName>
    </submittedName>
</protein>
<feature type="domain" description="Phospholipase D N-terminal" evidence="1">
    <location>
        <begin position="47"/>
        <end position="137"/>
    </location>
</feature>